<dbReference type="Gene3D" id="1.10.275.10">
    <property type="entry name" value="Fumarase/aspartase (N-terminal domain)"/>
    <property type="match status" value="1"/>
</dbReference>
<dbReference type="Pfam" id="PF00221">
    <property type="entry name" value="Lyase_aromatic"/>
    <property type="match status" value="2"/>
</dbReference>
<dbReference type="OrthoDB" id="5714558at2"/>
<gene>
    <name evidence="1" type="ORF">OCH7691_01371</name>
</gene>
<dbReference type="EMBL" id="FWFR01000001">
    <property type="protein sequence ID" value="SLN34872.1"/>
    <property type="molecule type" value="Genomic_DNA"/>
</dbReference>
<evidence type="ECO:0000313" key="1">
    <source>
        <dbReference type="EMBL" id="SLN34872.1"/>
    </source>
</evidence>
<reference evidence="1 2" key="1">
    <citation type="submission" date="2017-03" db="EMBL/GenBank/DDBJ databases">
        <authorList>
            <person name="Afonso C.L."/>
            <person name="Miller P.J."/>
            <person name="Scott M.A."/>
            <person name="Spackman E."/>
            <person name="Goraichik I."/>
            <person name="Dimitrov K.M."/>
            <person name="Suarez D.L."/>
            <person name="Swayne D.E."/>
        </authorList>
    </citation>
    <scope>NUCLEOTIDE SEQUENCE [LARGE SCALE GENOMIC DNA]</scope>
    <source>
        <strain evidence="1 2">CECT 7691</strain>
    </source>
</reference>
<sequence length="482" mass="50357">MTDRVITLESRADLTLDRYRRVAWEGATVRIGAEAGARIAAARAAFLRLIEQPGITVYGVTSGYGQQAKIRLDEAGRKAQAKRPPYPDMASFGPPMPERVTRGIVFARLANFLGGHAAVSLPLAEAVAALLDDPSLPLVPMDGLGGAGEILALSHLFVPLAERVTLAEKEALALINGSPMASALIADSVLLAERRLAVAEEIFALAYEAFQAPREHLDEALGTLWGDPHETATLARMRALIAGGTDRRRPYQAPVSFRILPRLLARARRAEAEARRAAGVSLAAVTDNPVYLPPGDEADPAHPNGRIASTGGYHNAMAAPAMDELAAAYADLCTLADRIAAKTLDGAISLLPDQLGTGDGALPYLGCTPMALVGYGEQARRAAARTFLPGAESGGFGQNDVATNSSFAWIGQAEAGRMLESALATLALVASQAFHATGRAVPPALAARLGQIRAAVPPLEGPTAPGPAAAQIAADFRAAIYP</sequence>
<dbReference type="InParanoid" id="A0A1Y5S8G3"/>
<dbReference type="Proteomes" id="UP000193200">
    <property type="component" value="Unassembled WGS sequence"/>
</dbReference>
<dbReference type="InterPro" id="IPR001106">
    <property type="entry name" value="Aromatic_Lyase"/>
</dbReference>
<dbReference type="InterPro" id="IPR008948">
    <property type="entry name" value="L-Aspartase-like"/>
</dbReference>
<dbReference type="EC" id="5.4.3.6" evidence="1"/>
<keyword evidence="2" id="KW-1185">Reference proteome</keyword>
<accession>A0A1Y5S8G3</accession>
<organism evidence="1 2">
    <name type="scientific">Oceanibacterium hippocampi</name>
    <dbReference type="NCBI Taxonomy" id="745714"/>
    <lineage>
        <taxon>Bacteria</taxon>
        <taxon>Pseudomonadati</taxon>
        <taxon>Pseudomonadota</taxon>
        <taxon>Alphaproteobacteria</taxon>
        <taxon>Sneathiellales</taxon>
        <taxon>Sneathiellaceae</taxon>
        <taxon>Oceanibacterium</taxon>
    </lineage>
</organism>
<dbReference type="SUPFAM" id="SSF48557">
    <property type="entry name" value="L-aspartase-like"/>
    <property type="match status" value="1"/>
</dbReference>
<protein>
    <submittedName>
        <fullName evidence="1">MIO-dependent tyrosine 2,3-aminomutase</fullName>
        <ecNumber evidence="1">5.4.3.6</ecNumber>
    </submittedName>
</protein>
<dbReference type="AlphaFoldDB" id="A0A1Y5S8G3"/>
<dbReference type="RefSeq" id="WP_085882591.1">
    <property type="nucleotide sequence ID" value="NZ_FWFR01000001.1"/>
</dbReference>
<dbReference type="GO" id="GO:0050368">
    <property type="term" value="F:L-tyrosine 2,3-aminomutase activity"/>
    <property type="evidence" value="ECO:0007669"/>
    <property type="project" value="UniProtKB-EC"/>
</dbReference>
<dbReference type="Gene3D" id="1.20.200.10">
    <property type="entry name" value="Fumarase/aspartase (Central domain)"/>
    <property type="match status" value="1"/>
</dbReference>
<dbReference type="InterPro" id="IPR024083">
    <property type="entry name" value="Fumarase/histidase_N"/>
</dbReference>
<proteinExistence type="predicted"/>
<evidence type="ECO:0000313" key="2">
    <source>
        <dbReference type="Proteomes" id="UP000193200"/>
    </source>
</evidence>
<dbReference type="GO" id="GO:0016841">
    <property type="term" value="F:ammonia-lyase activity"/>
    <property type="evidence" value="ECO:0007669"/>
    <property type="project" value="UniProtKB-ARBA"/>
</dbReference>
<name>A0A1Y5S8G3_9PROT</name>
<keyword evidence="1" id="KW-0413">Isomerase</keyword>
<dbReference type="PANTHER" id="PTHR10362">
    <property type="entry name" value="HISTIDINE AMMONIA-LYASE"/>
    <property type="match status" value="1"/>
</dbReference>